<dbReference type="Pfam" id="PF07812">
    <property type="entry name" value="TfuA"/>
    <property type="match status" value="1"/>
</dbReference>
<reference evidence="3" key="1">
    <citation type="journal article" date="2019" name="Int. J. Syst. Evol. Microbiol.">
        <title>The Global Catalogue of Microorganisms (GCM) 10K type strain sequencing project: providing services to taxonomists for standard genome sequencing and annotation.</title>
        <authorList>
            <consortium name="The Broad Institute Genomics Platform"/>
            <consortium name="The Broad Institute Genome Sequencing Center for Infectious Disease"/>
            <person name="Wu L."/>
            <person name="Ma J."/>
        </authorList>
    </citation>
    <scope>NUCLEOTIDE SEQUENCE [LARGE SCALE GENOMIC DNA]</scope>
    <source>
        <strain evidence="3">JCM 13250</strain>
    </source>
</reference>
<dbReference type="Proteomes" id="UP001500218">
    <property type="component" value="Unassembled WGS sequence"/>
</dbReference>
<organism evidence="2 3">
    <name type="scientific">Luedemannella flava</name>
    <dbReference type="NCBI Taxonomy" id="349316"/>
    <lineage>
        <taxon>Bacteria</taxon>
        <taxon>Bacillati</taxon>
        <taxon>Actinomycetota</taxon>
        <taxon>Actinomycetes</taxon>
        <taxon>Micromonosporales</taxon>
        <taxon>Micromonosporaceae</taxon>
        <taxon>Luedemannella</taxon>
    </lineage>
</organism>
<name>A0ABP4XYV7_9ACTN</name>
<proteinExistence type="predicted"/>
<protein>
    <recommendedName>
        <fullName evidence="1">TfuA-like core domain-containing protein</fullName>
    </recommendedName>
</protein>
<evidence type="ECO:0000259" key="1">
    <source>
        <dbReference type="Pfam" id="PF07812"/>
    </source>
</evidence>
<gene>
    <name evidence="2" type="ORF">GCM10009682_20450</name>
</gene>
<evidence type="ECO:0000313" key="3">
    <source>
        <dbReference type="Proteomes" id="UP001500218"/>
    </source>
</evidence>
<dbReference type="EMBL" id="BAAALT010000053">
    <property type="protein sequence ID" value="GAA1798773.1"/>
    <property type="molecule type" value="Genomic_DNA"/>
</dbReference>
<keyword evidence="3" id="KW-1185">Reference proteome</keyword>
<comment type="caution">
    <text evidence="2">The sequence shown here is derived from an EMBL/GenBank/DDBJ whole genome shotgun (WGS) entry which is preliminary data.</text>
</comment>
<sequence>MTDFVFVGPSLSANAVEDLLPGAVVRPPVAHGDLLGLPAAGGDRVFLIDGLFMQAAPVRHREILALLERGVAVAGASSMGALRAAELWRFGMRGVGEIFRLYAEGVIDGDDEVAMAYAPAEEGYRALSEPLVNIRLALREAGAAGVITVDEETGLVETARRLPFRDRSYRALRDLPIAAPFLDWLAANPRDAKTADARLLLRSAATITPAGPADDAVAHVATSFLVSWQARSTGRRAGDVWVRGHELIAAIMLLHPDYPALHRRETLAALVGVSPSDPAVERLALAAARQRGELDHAWAPEPGLDDDERLLRVLARGFGTVGDQTIAAHLLPDELTDEATLRAAAGFVADAELVNARLPRPDPHVPQTRRRFSDERIDATYARVWGVAVEDLEPAVWDRGLGSLEEFRVVAEQFVAGLRMFGAPSFPRTEHS</sequence>
<dbReference type="RefSeq" id="WP_344128769.1">
    <property type="nucleotide sequence ID" value="NZ_BAAALT010000053.1"/>
</dbReference>
<feature type="domain" description="TfuA-like core" evidence="1">
    <location>
        <begin position="49"/>
        <end position="168"/>
    </location>
</feature>
<evidence type="ECO:0000313" key="2">
    <source>
        <dbReference type="EMBL" id="GAA1798773.1"/>
    </source>
</evidence>
<dbReference type="InterPro" id="IPR012924">
    <property type="entry name" value="TfuA_core"/>
</dbReference>
<accession>A0ABP4XYV7</accession>